<evidence type="ECO:0000313" key="2">
    <source>
        <dbReference type="EMBL" id="KAJ4388588.1"/>
    </source>
</evidence>
<dbReference type="PANTHER" id="PTHR34213">
    <property type="entry name" value="NUCLEAR TRANSPORT FACTOR 2 (NTF2) FAMILY PROTEIN"/>
    <property type="match status" value="1"/>
</dbReference>
<dbReference type="Proteomes" id="UP001140453">
    <property type="component" value="Unassembled WGS sequence"/>
</dbReference>
<dbReference type="OrthoDB" id="2400485at2759"/>
<name>A0A9W8YQY5_9PEZI</name>
<keyword evidence="3" id="KW-1185">Reference proteome</keyword>
<comment type="caution">
    <text evidence="2">The sequence shown here is derived from an EMBL/GenBank/DDBJ whole genome shotgun (WGS) entry which is preliminary data.</text>
</comment>
<dbReference type="EMBL" id="JAPEVB010000004">
    <property type="protein sequence ID" value="KAJ4388588.1"/>
    <property type="molecule type" value="Genomic_DNA"/>
</dbReference>
<gene>
    <name evidence="2" type="ORF">N0V93_006046</name>
</gene>
<feature type="region of interest" description="Disordered" evidence="1">
    <location>
        <begin position="1"/>
        <end position="50"/>
    </location>
</feature>
<organism evidence="2 3">
    <name type="scientific">Gnomoniopsis smithogilvyi</name>
    <dbReference type="NCBI Taxonomy" id="1191159"/>
    <lineage>
        <taxon>Eukaryota</taxon>
        <taxon>Fungi</taxon>
        <taxon>Dikarya</taxon>
        <taxon>Ascomycota</taxon>
        <taxon>Pezizomycotina</taxon>
        <taxon>Sordariomycetes</taxon>
        <taxon>Sordariomycetidae</taxon>
        <taxon>Diaporthales</taxon>
        <taxon>Gnomoniaceae</taxon>
        <taxon>Gnomoniopsis</taxon>
    </lineage>
</organism>
<accession>A0A9W8YQY5</accession>
<dbReference type="PANTHER" id="PTHR34213:SF2">
    <property type="entry name" value="NUCLEAR TRANSPORT FACTOR 2 (NTF2) FAMILY PROTEIN"/>
    <property type="match status" value="1"/>
</dbReference>
<evidence type="ECO:0000313" key="3">
    <source>
        <dbReference type="Proteomes" id="UP001140453"/>
    </source>
</evidence>
<reference evidence="2" key="1">
    <citation type="submission" date="2022-10" db="EMBL/GenBank/DDBJ databases">
        <title>Tapping the CABI collections for fungal endophytes: first genome assemblies for Collariella, Neodidymelliopsis, Ascochyta clinopodiicola, Didymella pomorum, Didymosphaeria variabile, Neocosmospora piperis and Neocucurbitaria cava.</title>
        <authorList>
            <person name="Hill R."/>
        </authorList>
    </citation>
    <scope>NUCLEOTIDE SEQUENCE</scope>
    <source>
        <strain evidence="2">IMI 355082</strain>
    </source>
</reference>
<evidence type="ECO:0000256" key="1">
    <source>
        <dbReference type="SAM" id="MobiDB-lite"/>
    </source>
</evidence>
<feature type="compositionally biased region" description="Basic and acidic residues" evidence="1">
    <location>
        <begin position="1"/>
        <end position="16"/>
    </location>
</feature>
<proteinExistence type="predicted"/>
<feature type="compositionally biased region" description="Basic and acidic residues" evidence="1">
    <location>
        <begin position="36"/>
        <end position="50"/>
    </location>
</feature>
<dbReference type="AlphaFoldDB" id="A0A9W8YQY5"/>
<protein>
    <submittedName>
        <fullName evidence="2">Uncharacterized protein</fullName>
    </submittedName>
</protein>
<sequence length="195" mass="22013">MQPSTKDLHDKFEPKPDTQALTGNSKETPHGVSKSVDYEPHPDKSVSISPDHKKIMTHILNLYGGSASEEDMQVYDTKSIYDDPFSYCDTRYKIAGQWWGLPIAFASLKTLKTEVVKDSDEEVVFKLRHEYTLKGIGVSKAVDSLVSLGLDQDGKVRYHKDMWNEKDYSHEGLGKVFKKMNGDFLTGITKPPQTL</sequence>